<proteinExistence type="predicted"/>
<name>A0A212C2E2_CEREH</name>
<sequence>MAMTSYLIHHLSPYLLLYRLNSNLSLSHMNPSTYTLSSHQQKSRGILTSCVKPSHLFYSVRWMSLLFKICSNWIPRSSGTNSMITIHNEFYYQNTTINTHDSQPLTHTSILKKFSITNTNLVYMIYFTTEHKIKHPSTNIRITQGISLTAGLILLVKPKLAPLSTLNQVTPSINLNSLLILPTLSVMTEQ</sequence>
<organism evidence="1 2">
    <name type="scientific">Cervus elaphus hippelaphus</name>
    <name type="common">European red deer</name>
    <dbReference type="NCBI Taxonomy" id="46360"/>
    <lineage>
        <taxon>Eukaryota</taxon>
        <taxon>Metazoa</taxon>
        <taxon>Chordata</taxon>
        <taxon>Craniata</taxon>
        <taxon>Vertebrata</taxon>
        <taxon>Euteleostomi</taxon>
        <taxon>Mammalia</taxon>
        <taxon>Eutheria</taxon>
        <taxon>Laurasiatheria</taxon>
        <taxon>Artiodactyla</taxon>
        <taxon>Ruminantia</taxon>
        <taxon>Pecora</taxon>
        <taxon>Cervidae</taxon>
        <taxon>Cervinae</taxon>
        <taxon>Cervus</taxon>
    </lineage>
</organism>
<dbReference type="EMBL" id="MKHE01000033">
    <property type="protein sequence ID" value="OWK00157.1"/>
    <property type="molecule type" value="Genomic_DNA"/>
</dbReference>
<keyword evidence="2" id="KW-1185">Reference proteome</keyword>
<gene>
    <name evidence="1" type="ORF">Celaphus_00016049</name>
</gene>
<evidence type="ECO:0000313" key="1">
    <source>
        <dbReference type="EMBL" id="OWK00157.1"/>
    </source>
</evidence>
<comment type="caution">
    <text evidence="1">The sequence shown here is derived from an EMBL/GenBank/DDBJ whole genome shotgun (WGS) entry which is preliminary data.</text>
</comment>
<accession>A0A212C2E2</accession>
<dbReference type="OrthoDB" id="4092844at2759"/>
<protein>
    <submittedName>
        <fullName evidence="1">Uncharacterized protein</fullName>
    </submittedName>
</protein>
<dbReference type="Proteomes" id="UP000242450">
    <property type="component" value="Chromosome 33"/>
</dbReference>
<evidence type="ECO:0000313" key="2">
    <source>
        <dbReference type="Proteomes" id="UP000242450"/>
    </source>
</evidence>
<dbReference type="AlphaFoldDB" id="A0A212C2E2"/>
<reference evidence="1 2" key="1">
    <citation type="journal article" date="2018" name="Mol. Genet. Genomics">
        <title>The red deer Cervus elaphus genome CerEla1.0: sequencing, annotating, genes, and chromosomes.</title>
        <authorList>
            <person name="Bana N.A."/>
            <person name="Nyiri A."/>
            <person name="Nagy J."/>
            <person name="Frank K."/>
            <person name="Nagy T."/>
            <person name="Steger V."/>
            <person name="Schiller M."/>
            <person name="Lakatos P."/>
            <person name="Sugar L."/>
            <person name="Horn P."/>
            <person name="Barta E."/>
            <person name="Orosz L."/>
        </authorList>
    </citation>
    <scope>NUCLEOTIDE SEQUENCE [LARGE SCALE GENOMIC DNA]</scope>
    <source>
        <strain evidence="1">Hungarian</strain>
    </source>
</reference>